<dbReference type="OrthoDB" id="108476at2"/>
<dbReference type="Gene3D" id="3.40.50.150">
    <property type="entry name" value="Vaccinia Virus protein VP39"/>
    <property type="match status" value="1"/>
</dbReference>
<dbReference type="GO" id="GO:0008757">
    <property type="term" value="F:S-adenosylmethionine-dependent methyltransferase activity"/>
    <property type="evidence" value="ECO:0007669"/>
    <property type="project" value="InterPro"/>
</dbReference>
<feature type="binding site" evidence="1">
    <location>
        <position position="24"/>
    </location>
    <ligand>
        <name>Zn(2+)</name>
        <dbReference type="ChEBI" id="CHEBI:29105"/>
    </ligand>
</feature>
<feature type="binding site" evidence="2">
    <location>
        <position position="66"/>
    </location>
    <ligand>
        <name>S-adenosyl-L-methionine</name>
        <dbReference type="ChEBI" id="CHEBI:59789"/>
    </ligand>
</feature>
<dbReference type="SUPFAM" id="SSF53335">
    <property type="entry name" value="S-adenosyl-L-methionine-dependent methyltransferases"/>
    <property type="match status" value="1"/>
</dbReference>
<proteinExistence type="predicted"/>
<evidence type="ECO:0000313" key="5">
    <source>
        <dbReference type="EMBL" id="QCZ93548.1"/>
    </source>
</evidence>
<keyword evidence="2" id="KW-0949">S-adenosyl-L-methionine</keyword>
<evidence type="ECO:0000259" key="3">
    <source>
        <dbReference type="Pfam" id="PF08241"/>
    </source>
</evidence>
<dbReference type="AlphaFoldDB" id="A0A5B7YD76"/>
<feature type="binding site" evidence="1">
    <location>
        <position position="20"/>
    </location>
    <ligand>
        <name>Zn(2+)</name>
        <dbReference type="ChEBI" id="CHEBI:29105"/>
    </ligand>
</feature>
<dbReference type="EMBL" id="CP039852">
    <property type="protein sequence ID" value="QCZ93548.1"/>
    <property type="molecule type" value="Genomic_DNA"/>
</dbReference>
<accession>A0A5B7YD76</accession>
<dbReference type="GO" id="GO:0032259">
    <property type="term" value="P:methylation"/>
    <property type="evidence" value="ECO:0007669"/>
    <property type="project" value="UniProtKB-KW"/>
</dbReference>
<dbReference type="Pfam" id="PF21302">
    <property type="entry name" value="Zn_ribbon_RlmA"/>
    <property type="match status" value="1"/>
</dbReference>
<organism evidence="5 6">
    <name type="scientific">Salinimonas iocasae</name>
    <dbReference type="NCBI Taxonomy" id="2572577"/>
    <lineage>
        <taxon>Bacteria</taxon>
        <taxon>Pseudomonadati</taxon>
        <taxon>Pseudomonadota</taxon>
        <taxon>Gammaproteobacteria</taxon>
        <taxon>Alteromonadales</taxon>
        <taxon>Alteromonadaceae</taxon>
        <taxon>Alteromonas/Salinimonas group</taxon>
        <taxon>Salinimonas</taxon>
    </lineage>
</organism>
<feature type="binding site" evidence="2">
    <location>
        <position position="187"/>
    </location>
    <ligand>
        <name>S-adenosyl-L-methionine</name>
        <dbReference type="ChEBI" id="CHEBI:59789"/>
    </ligand>
</feature>
<dbReference type="InterPro" id="IPR016718">
    <property type="entry name" value="rRNA_m1G-MeTrfase_A_prd"/>
</dbReference>
<dbReference type="GO" id="GO:0046872">
    <property type="term" value="F:metal ion binding"/>
    <property type="evidence" value="ECO:0007669"/>
    <property type="project" value="UniProtKB-KW"/>
</dbReference>
<dbReference type="InterPro" id="IPR013216">
    <property type="entry name" value="Methyltransf_11"/>
</dbReference>
<dbReference type="Proteomes" id="UP000304912">
    <property type="component" value="Chromosome"/>
</dbReference>
<dbReference type="Pfam" id="PF08241">
    <property type="entry name" value="Methyltransf_11"/>
    <property type="match status" value="1"/>
</dbReference>
<feature type="domain" description="Methyltransferase type 11" evidence="3">
    <location>
        <begin position="91"/>
        <end position="179"/>
    </location>
</feature>
<evidence type="ECO:0000313" key="6">
    <source>
        <dbReference type="Proteomes" id="UP000304912"/>
    </source>
</evidence>
<evidence type="ECO:0000259" key="4">
    <source>
        <dbReference type="Pfam" id="PF21302"/>
    </source>
</evidence>
<dbReference type="InterPro" id="IPR048647">
    <property type="entry name" value="RlmA_N"/>
</dbReference>
<dbReference type="InterPro" id="IPR029063">
    <property type="entry name" value="SAM-dependent_MTases_sf"/>
</dbReference>
<name>A0A5B7YD76_9ALTE</name>
<dbReference type="KEGG" id="salk:FBQ74_08620"/>
<feature type="binding site" evidence="1">
    <location>
        <position position="7"/>
    </location>
    <ligand>
        <name>Zn(2+)</name>
        <dbReference type="ChEBI" id="CHEBI:29105"/>
    </ligand>
</feature>
<evidence type="ECO:0000256" key="1">
    <source>
        <dbReference type="PIRSR" id="PIRSR018249-1"/>
    </source>
</evidence>
<protein>
    <submittedName>
        <fullName evidence="5">Methyltransferase domain-containing protein</fullName>
    </submittedName>
</protein>
<feature type="domain" description="23S rRNA (guanine(745)-N(1))-methyltransferase N-terminal" evidence="4">
    <location>
        <begin position="2"/>
        <end position="45"/>
    </location>
</feature>
<dbReference type="RefSeq" id="WP_139756292.1">
    <property type="nucleotide sequence ID" value="NZ_CP039852.1"/>
</dbReference>
<evidence type="ECO:0000256" key="2">
    <source>
        <dbReference type="PIRSR" id="PIRSR018249-2"/>
    </source>
</evidence>
<sequence length="273" mass="30714">MWQCPLCQQSLQLTDKFWHCENNHTFDKAKSGYVNLLPVQNKNSRQPGDDKVMLTARKDFHSTAGYAPLMAELAACIHKETLHKSAVCLFETGCGEGAYVRYLRQALSAHKVSLTTSANDIAKVGVERAAKADKESQYVVASSYHLPLQSESQDVLLEVFAPGDHAEYARVMKPDGVMITVDPGPEHLFELKQHIYTHPQKHEISAPDSEALTMKAQQHVKFSLDLHDDKRRTGLLGMTPLYWKLQPEKREALAEALQQVTADFVIRTWCKPS</sequence>
<keyword evidence="5" id="KW-0808">Transferase</keyword>
<gene>
    <name evidence="5" type="ORF">FBQ74_08620</name>
</gene>
<dbReference type="PIRSF" id="PIRSF018249">
    <property type="entry name" value="MyrA_prd"/>
    <property type="match status" value="1"/>
</dbReference>
<keyword evidence="5" id="KW-0489">Methyltransferase</keyword>
<keyword evidence="1" id="KW-0479">Metal-binding</keyword>
<reference evidence="5 6" key="1">
    <citation type="submission" date="2019-04" db="EMBL/GenBank/DDBJ databases">
        <title>Salinimonas iocasae sp. nov., a halophilic bacterium isolated from the outer tube casing of tubeworms in Okinawa Trough.</title>
        <authorList>
            <person name="Zhang H."/>
            <person name="Wang H."/>
            <person name="Li C."/>
        </authorList>
    </citation>
    <scope>NUCLEOTIDE SEQUENCE [LARGE SCALE GENOMIC DNA]</scope>
    <source>
        <strain evidence="5 6">KX18D6</strain>
    </source>
</reference>
<feature type="binding site" evidence="1">
    <location>
        <position position="4"/>
    </location>
    <ligand>
        <name>Zn(2+)</name>
        <dbReference type="ChEBI" id="CHEBI:29105"/>
    </ligand>
</feature>
<keyword evidence="1" id="KW-0862">Zinc</keyword>
<feature type="binding site" evidence="2">
    <location>
        <begin position="96"/>
        <end position="97"/>
    </location>
    <ligand>
        <name>S-adenosyl-L-methionine</name>
        <dbReference type="ChEBI" id="CHEBI:59789"/>
    </ligand>
</feature>
<keyword evidence="6" id="KW-1185">Reference proteome</keyword>